<evidence type="ECO:0000256" key="1">
    <source>
        <dbReference type="ARBA" id="ARBA00022516"/>
    </source>
</evidence>
<keyword evidence="6 8" id="KW-0443">Lipid metabolism</keyword>
<comment type="caution">
    <text evidence="10">The sequence shown here is derived from an EMBL/GenBank/DDBJ whole genome shotgun (WGS) entry which is preliminary data.</text>
</comment>
<dbReference type="HAMAP" id="MF_00101">
    <property type="entry name" value="AcpS"/>
    <property type="match status" value="1"/>
</dbReference>
<dbReference type="GO" id="GO:0006633">
    <property type="term" value="P:fatty acid biosynthetic process"/>
    <property type="evidence" value="ECO:0007669"/>
    <property type="project" value="UniProtKB-UniRule"/>
</dbReference>
<keyword evidence="3 8" id="KW-0479">Metal-binding</keyword>
<comment type="cofactor">
    <cofactor evidence="8">
        <name>Mg(2+)</name>
        <dbReference type="ChEBI" id="CHEBI:18420"/>
    </cofactor>
</comment>
<keyword evidence="11" id="KW-1185">Reference proteome</keyword>
<keyword evidence="5 8" id="KW-0460">Magnesium</keyword>
<protein>
    <recommendedName>
        <fullName evidence="8">Holo-[acyl-carrier-protein] synthase</fullName>
        <shortName evidence="8">Holo-ACP synthase</shortName>
        <ecNumber evidence="8">2.7.8.7</ecNumber>
    </recommendedName>
    <alternativeName>
        <fullName evidence="8">4'-phosphopantetheinyl transferase AcpS</fullName>
    </alternativeName>
</protein>
<organism evidence="10 11">
    <name type="scientific">Desulfosporosinus acididurans</name>
    <dbReference type="NCBI Taxonomy" id="476652"/>
    <lineage>
        <taxon>Bacteria</taxon>
        <taxon>Bacillati</taxon>
        <taxon>Bacillota</taxon>
        <taxon>Clostridia</taxon>
        <taxon>Eubacteriales</taxon>
        <taxon>Desulfitobacteriaceae</taxon>
        <taxon>Desulfosporosinus</taxon>
    </lineage>
</organism>
<dbReference type="Pfam" id="PF01648">
    <property type="entry name" value="ACPS"/>
    <property type="match status" value="1"/>
</dbReference>
<gene>
    <name evidence="8 10" type="primary">acpS</name>
    <name evidence="10" type="ORF">DEAC_c30580</name>
</gene>
<dbReference type="GO" id="GO:0000287">
    <property type="term" value="F:magnesium ion binding"/>
    <property type="evidence" value="ECO:0007669"/>
    <property type="project" value="UniProtKB-UniRule"/>
</dbReference>
<dbReference type="NCBIfam" id="TIGR00556">
    <property type="entry name" value="pantethn_trn"/>
    <property type="match status" value="1"/>
</dbReference>
<dbReference type="InterPro" id="IPR002582">
    <property type="entry name" value="ACPS"/>
</dbReference>
<name>A0A0J1IK50_9FIRM</name>
<evidence type="ECO:0000256" key="3">
    <source>
        <dbReference type="ARBA" id="ARBA00022723"/>
    </source>
</evidence>
<reference evidence="10 11" key="1">
    <citation type="submission" date="2015-06" db="EMBL/GenBank/DDBJ databases">
        <title>Draft genome of the moderately acidophilic sulfate reducer Candidatus Desulfosporosinus acididurans strain M1.</title>
        <authorList>
            <person name="Poehlein A."/>
            <person name="Petzsch P."/>
            <person name="Johnson B.D."/>
            <person name="Schloemann M."/>
            <person name="Daniel R."/>
            <person name="Muehling M."/>
        </authorList>
    </citation>
    <scope>NUCLEOTIDE SEQUENCE [LARGE SCALE GENOMIC DNA]</scope>
    <source>
        <strain evidence="10 11">M1</strain>
    </source>
</reference>
<dbReference type="NCBIfam" id="NF000832">
    <property type="entry name" value="PRK00070.3-2"/>
    <property type="match status" value="1"/>
</dbReference>
<dbReference type="NCBIfam" id="TIGR00516">
    <property type="entry name" value="acpS"/>
    <property type="match status" value="1"/>
</dbReference>
<dbReference type="AlphaFoldDB" id="A0A0J1IK50"/>
<dbReference type="GO" id="GO:0008897">
    <property type="term" value="F:holo-[acyl-carrier-protein] synthase activity"/>
    <property type="evidence" value="ECO:0007669"/>
    <property type="project" value="UniProtKB-UniRule"/>
</dbReference>
<evidence type="ECO:0000256" key="7">
    <source>
        <dbReference type="ARBA" id="ARBA00023160"/>
    </source>
</evidence>
<dbReference type="STRING" id="476652.DEAC_c30580"/>
<evidence type="ECO:0000256" key="8">
    <source>
        <dbReference type="HAMAP-Rule" id="MF_00101"/>
    </source>
</evidence>
<evidence type="ECO:0000256" key="2">
    <source>
        <dbReference type="ARBA" id="ARBA00022679"/>
    </source>
</evidence>
<feature type="binding site" evidence="8">
    <location>
        <position position="58"/>
    </location>
    <ligand>
        <name>Mg(2+)</name>
        <dbReference type="ChEBI" id="CHEBI:18420"/>
    </ligand>
</feature>
<dbReference type="Gene3D" id="3.90.470.20">
    <property type="entry name" value="4'-phosphopantetheinyl transferase domain"/>
    <property type="match status" value="1"/>
</dbReference>
<comment type="catalytic activity">
    <reaction evidence="8">
        <text>apo-[ACP] + CoA = holo-[ACP] + adenosine 3',5'-bisphosphate + H(+)</text>
        <dbReference type="Rhea" id="RHEA:12068"/>
        <dbReference type="Rhea" id="RHEA-COMP:9685"/>
        <dbReference type="Rhea" id="RHEA-COMP:9690"/>
        <dbReference type="ChEBI" id="CHEBI:15378"/>
        <dbReference type="ChEBI" id="CHEBI:29999"/>
        <dbReference type="ChEBI" id="CHEBI:57287"/>
        <dbReference type="ChEBI" id="CHEBI:58343"/>
        <dbReference type="ChEBI" id="CHEBI:64479"/>
        <dbReference type="EC" id="2.7.8.7"/>
    </reaction>
</comment>
<evidence type="ECO:0000313" key="10">
    <source>
        <dbReference type="EMBL" id="KLU65091.1"/>
    </source>
</evidence>
<keyword evidence="7 8" id="KW-0275">Fatty acid biosynthesis</keyword>
<dbReference type="InterPro" id="IPR004568">
    <property type="entry name" value="Ppantetheine-prot_Trfase_dom"/>
</dbReference>
<keyword evidence="2 8" id="KW-0808">Transferase</keyword>
<dbReference type="PATRIC" id="fig|476652.3.peg.3216"/>
<evidence type="ECO:0000256" key="6">
    <source>
        <dbReference type="ARBA" id="ARBA00023098"/>
    </source>
</evidence>
<dbReference type="Proteomes" id="UP000036356">
    <property type="component" value="Unassembled WGS sequence"/>
</dbReference>
<dbReference type="SUPFAM" id="SSF56214">
    <property type="entry name" value="4'-phosphopantetheinyl transferase"/>
    <property type="match status" value="1"/>
</dbReference>
<sequence length="124" mass="13707">MIWGRVMYPGVDIIEIERVAKALERQPGLSGRLFTRRERESLVDKGIQSYAARFAAKEAILKTLGTGLRGLSWHDVEIMTTPSGEPLVLLSSKAMTLVKERGGSQIRVSLSHNRTQAIAFAILS</sequence>
<dbReference type="InterPro" id="IPR008278">
    <property type="entry name" value="4-PPantetheinyl_Trfase_dom"/>
</dbReference>
<feature type="domain" description="4'-phosphopantetheinyl transferase" evidence="9">
    <location>
        <begin position="10"/>
        <end position="115"/>
    </location>
</feature>
<evidence type="ECO:0000259" key="9">
    <source>
        <dbReference type="Pfam" id="PF01648"/>
    </source>
</evidence>
<dbReference type="EMBL" id="LDZY01000010">
    <property type="protein sequence ID" value="KLU65091.1"/>
    <property type="molecule type" value="Genomic_DNA"/>
</dbReference>
<accession>A0A0J1IK50</accession>
<comment type="subcellular location">
    <subcellularLocation>
        <location evidence="8">Cytoplasm</location>
    </subcellularLocation>
</comment>
<evidence type="ECO:0000256" key="4">
    <source>
        <dbReference type="ARBA" id="ARBA00022832"/>
    </source>
</evidence>
<dbReference type="InterPro" id="IPR037143">
    <property type="entry name" value="4-PPantetheinyl_Trfase_dom_sf"/>
</dbReference>
<feature type="binding site" evidence="8">
    <location>
        <position position="12"/>
    </location>
    <ligand>
        <name>Mg(2+)</name>
        <dbReference type="ChEBI" id="CHEBI:18420"/>
    </ligand>
</feature>
<comment type="similarity">
    <text evidence="8">Belongs to the P-Pant transferase superfamily. AcpS family.</text>
</comment>
<keyword evidence="1 8" id="KW-0444">Lipid biosynthesis</keyword>
<keyword evidence="8" id="KW-0963">Cytoplasm</keyword>
<proteinExistence type="inferred from homology"/>
<dbReference type="GO" id="GO:0005737">
    <property type="term" value="C:cytoplasm"/>
    <property type="evidence" value="ECO:0007669"/>
    <property type="project" value="UniProtKB-SubCell"/>
</dbReference>
<evidence type="ECO:0000313" key="11">
    <source>
        <dbReference type="Proteomes" id="UP000036356"/>
    </source>
</evidence>
<evidence type="ECO:0000256" key="5">
    <source>
        <dbReference type="ARBA" id="ARBA00022842"/>
    </source>
</evidence>
<dbReference type="EC" id="2.7.8.7" evidence="8"/>
<comment type="function">
    <text evidence="8">Transfers the 4'-phosphopantetheine moiety from coenzyme A to a Ser of acyl-carrier-protein.</text>
</comment>
<keyword evidence="4 8" id="KW-0276">Fatty acid metabolism</keyword>